<accession>A0A6M3ZSL0</accession>
<proteinExistence type="predicted"/>
<gene>
    <name evidence="1" type="ORF">C798_15640</name>
</gene>
<sequence>MQVLAPLYVLVSQQAAQPGPTPCRVLCEPIRIGQAAGTDAMVVYLSPLQACIDAAFLSLPAEQYQVVPASAFHPDQMIEQHHGRLPYCLHFAWAASNGCLVVRPEGGLVRLSTSRMGRMSSLLDAIPLHIELNELDCYERMWEYAGLFAHAECHARDLAMSEPERKRHAARALARIPGVCLPVGPINQLALYDLESAHWHFVGLELFSELLAADHASP</sequence>
<reference evidence="1 2" key="1">
    <citation type="journal article" date="2012" name="J. Bacteriol.">
        <title>Genome sequence of the pathogenic Herbaspirillum seropedicae strain Os34, isolated from rice roots.</title>
        <authorList>
            <person name="Ye W."/>
            <person name="Ye S."/>
            <person name="Liu J."/>
            <person name="Chang S."/>
            <person name="Chen M."/>
            <person name="Zhu B."/>
            <person name="Guo L."/>
            <person name="An Q."/>
        </authorList>
    </citation>
    <scope>NUCLEOTIDE SEQUENCE [LARGE SCALE GENOMIC DNA]</scope>
    <source>
        <strain evidence="1 2">Os34</strain>
    </source>
</reference>
<evidence type="ECO:0000313" key="2">
    <source>
        <dbReference type="Proteomes" id="UP000501648"/>
    </source>
</evidence>
<name>A0A6M3ZSL0_9BURK</name>
<protein>
    <submittedName>
        <fullName evidence="1">Uncharacterized protein</fullName>
    </submittedName>
</protein>
<dbReference type="EMBL" id="CP008956">
    <property type="protein sequence ID" value="QJQ01615.1"/>
    <property type="molecule type" value="Genomic_DNA"/>
</dbReference>
<dbReference type="Proteomes" id="UP000501648">
    <property type="component" value="Chromosome"/>
</dbReference>
<evidence type="ECO:0000313" key="1">
    <source>
        <dbReference type="EMBL" id="QJQ01615.1"/>
    </source>
</evidence>
<organism evidence="1 2">
    <name type="scientific">Herbaspirillum rubrisubalbicans Os34</name>
    <dbReference type="NCBI Taxonomy" id="1235827"/>
    <lineage>
        <taxon>Bacteria</taxon>
        <taxon>Pseudomonadati</taxon>
        <taxon>Pseudomonadota</taxon>
        <taxon>Betaproteobacteria</taxon>
        <taxon>Burkholderiales</taxon>
        <taxon>Oxalobacteraceae</taxon>
        <taxon>Herbaspirillum</taxon>
    </lineage>
</organism>
<dbReference type="AlphaFoldDB" id="A0A6M3ZSL0"/>